<evidence type="ECO:0000256" key="2">
    <source>
        <dbReference type="SAM" id="MobiDB-lite"/>
    </source>
</evidence>
<proteinExistence type="inferred from homology"/>
<name>A0ABC8TRG8_9AQUA</name>
<accession>A0ABC8TRG8</accession>
<evidence type="ECO:0000313" key="3">
    <source>
        <dbReference type="EMBL" id="CAK9170215.1"/>
    </source>
</evidence>
<organism evidence="3 4">
    <name type="scientific">Ilex paraguariensis</name>
    <name type="common">yerba mate</name>
    <dbReference type="NCBI Taxonomy" id="185542"/>
    <lineage>
        <taxon>Eukaryota</taxon>
        <taxon>Viridiplantae</taxon>
        <taxon>Streptophyta</taxon>
        <taxon>Embryophyta</taxon>
        <taxon>Tracheophyta</taxon>
        <taxon>Spermatophyta</taxon>
        <taxon>Magnoliopsida</taxon>
        <taxon>eudicotyledons</taxon>
        <taxon>Gunneridae</taxon>
        <taxon>Pentapetalae</taxon>
        <taxon>asterids</taxon>
        <taxon>campanulids</taxon>
        <taxon>Aquifoliales</taxon>
        <taxon>Aquifoliaceae</taxon>
        <taxon>Ilex</taxon>
    </lineage>
</organism>
<reference evidence="3 4" key="1">
    <citation type="submission" date="2024-02" db="EMBL/GenBank/DDBJ databases">
        <authorList>
            <person name="Vignale AGUSTIN F."/>
            <person name="Sosa J E."/>
            <person name="Modenutti C."/>
        </authorList>
    </citation>
    <scope>NUCLEOTIDE SEQUENCE [LARGE SCALE GENOMIC DNA]</scope>
</reference>
<evidence type="ECO:0000256" key="1">
    <source>
        <dbReference type="ARBA" id="ARBA00007462"/>
    </source>
</evidence>
<feature type="compositionally biased region" description="Basic and acidic residues" evidence="2">
    <location>
        <begin position="75"/>
        <end position="96"/>
    </location>
</feature>
<comment type="caution">
    <text evidence="3">The sequence shown here is derived from an EMBL/GenBank/DDBJ whole genome shotgun (WGS) entry which is preliminary data.</text>
</comment>
<dbReference type="PANTHER" id="PTHR13245:SF14">
    <property type="entry name" value="RRP15-LIKE PROTEIN"/>
    <property type="match status" value="1"/>
</dbReference>
<protein>
    <recommendedName>
        <fullName evidence="5">RRP15-like protein</fullName>
    </recommendedName>
</protein>
<sequence length="291" mass="32427">MQTQEVGKSPKKRKVGHKKGSKTKKKLKMLQGNGEEKVRINQKMKKLFRKRVRDYNSDDDDDSAPVIEDVSGQLNDKKEVSDGHSSDEERENHGDVGEENEVSEDDEIVIQPGITKFTEGCKAFRMAFKKITKTSVSDDVLGPVLSAHKKLVVEKLAEEDVKRKVKGEAKKEKHLVNKSQNAQKGLNPSGLMMQKCSILTVVTYDVLNLPAIRKQRKEAFFSELGNTSQFTRAPAKIAASTGPADGEGPAWAPLRDNYMLTNSMLKDWDKMPDTRVADDFGMPADSSSDDD</sequence>
<evidence type="ECO:0000313" key="4">
    <source>
        <dbReference type="Proteomes" id="UP001642360"/>
    </source>
</evidence>
<gene>
    <name evidence="3" type="ORF">ILEXP_LOCUS39700</name>
</gene>
<feature type="region of interest" description="Disordered" evidence="2">
    <location>
        <begin position="1"/>
        <end position="105"/>
    </location>
</feature>
<keyword evidence="4" id="KW-1185">Reference proteome</keyword>
<feature type="compositionally biased region" description="Basic residues" evidence="2">
    <location>
        <begin position="9"/>
        <end position="28"/>
    </location>
</feature>
<dbReference type="EMBL" id="CAUOFW020005452">
    <property type="protein sequence ID" value="CAK9170215.1"/>
    <property type="molecule type" value="Genomic_DNA"/>
</dbReference>
<dbReference type="PANTHER" id="PTHR13245">
    <property type="entry name" value="RRP15-LIKE PROTEIN"/>
    <property type="match status" value="1"/>
</dbReference>
<dbReference type="AlphaFoldDB" id="A0ABC8TRG8"/>
<dbReference type="InterPro" id="IPR012459">
    <property type="entry name" value="Rrp15"/>
</dbReference>
<evidence type="ECO:0008006" key="5">
    <source>
        <dbReference type="Google" id="ProtNLM"/>
    </source>
</evidence>
<feature type="compositionally biased region" description="Basic residues" evidence="2">
    <location>
        <begin position="40"/>
        <end position="52"/>
    </location>
</feature>
<dbReference type="Proteomes" id="UP001642360">
    <property type="component" value="Unassembled WGS sequence"/>
</dbReference>
<comment type="similarity">
    <text evidence="1">Belongs to the RRP15 family.</text>
</comment>